<dbReference type="PANTHER" id="PTHR13018">
    <property type="entry name" value="PROBABLE MEMBRANE PROTEIN DUF221-RELATED"/>
    <property type="match status" value="1"/>
</dbReference>
<dbReference type="Proteomes" id="UP000298030">
    <property type="component" value="Unassembled WGS sequence"/>
</dbReference>
<dbReference type="InterPro" id="IPR032880">
    <property type="entry name" value="CSC1/OSCA1-like_N"/>
</dbReference>
<evidence type="ECO:0000256" key="8">
    <source>
        <dbReference type="SAM" id="Phobius"/>
    </source>
</evidence>
<evidence type="ECO:0000259" key="10">
    <source>
        <dbReference type="Pfam" id="PF13967"/>
    </source>
</evidence>
<keyword evidence="13" id="KW-1185">Reference proteome</keyword>
<feature type="domain" description="CSC1/OSCA1-like cytosolic" evidence="11">
    <location>
        <begin position="200"/>
        <end position="363"/>
    </location>
</feature>
<feature type="domain" description="CSC1/OSCA1-like 7TM region" evidence="9">
    <location>
        <begin position="537"/>
        <end position="749"/>
    </location>
</feature>
<evidence type="ECO:0000256" key="6">
    <source>
        <dbReference type="ARBA" id="ARBA00023136"/>
    </source>
</evidence>
<dbReference type="GO" id="GO:0005886">
    <property type="term" value="C:plasma membrane"/>
    <property type="evidence" value="ECO:0007669"/>
    <property type="project" value="TreeGrafter"/>
</dbReference>
<feature type="compositionally biased region" description="Basic and acidic residues" evidence="7">
    <location>
        <begin position="831"/>
        <end position="840"/>
    </location>
</feature>
<keyword evidence="4 8" id="KW-0812">Transmembrane</keyword>
<feature type="transmembrane region" description="Helical" evidence="8">
    <location>
        <begin position="570"/>
        <end position="595"/>
    </location>
</feature>
<dbReference type="Pfam" id="PF02714">
    <property type="entry name" value="RSN1_7TM"/>
    <property type="match status" value="1"/>
</dbReference>
<feature type="transmembrane region" description="Helical" evidence="8">
    <location>
        <begin position="155"/>
        <end position="173"/>
    </location>
</feature>
<evidence type="ECO:0000256" key="2">
    <source>
        <dbReference type="ARBA" id="ARBA00007779"/>
    </source>
</evidence>
<comment type="caution">
    <text evidence="12">The sequence shown here is derived from an EMBL/GenBank/DDBJ whole genome shotgun (WGS) entry which is preliminary data.</text>
</comment>
<comment type="subcellular location">
    <subcellularLocation>
        <location evidence="1">Membrane</location>
        <topology evidence="1">Multi-pass membrane protein</topology>
    </subcellularLocation>
</comment>
<feature type="transmembrane region" description="Helical" evidence="8">
    <location>
        <begin position="665"/>
        <end position="687"/>
    </location>
</feature>
<comment type="similarity">
    <text evidence="2">Belongs to the CSC1 (TC 1.A.17) family.</text>
</comment>
<keyword evidence="3" id="KW-0813">Transport</keyword>
<evidence type="ECO:0000256" key="1">
    <source>
        <dbReference type="ARBA" id="ARBA00004141"/>
    </source>
</evidence>
<evidence type="ECO:0000256" key="4">
    <source>
        <dbReference type="ARBA" id="ARBA00022692"/>
    </source>
</evidence>
<dbReference type="InterPro" id="IPR045122">
    <property type="entry name" value="Csc1-like"/>
</dbReference>
<organism evidence="12 13">
    <name type="scientific">Coprinellus micaceus</name>
    <name type="common">Glistening ink-cap mushroom</name>
    <name type="synonym">Coprinus micaceus</name>
    <dbReference type="NCBI Taxonomy" id="71717"/>
    <lineage>
        <taxon>Eukaryota</taxon>
        <taxon>Fungi</taxon>
        <taxon>Dikarya</taxon>
        <taxon>Basidiomycota</taxon>
        <taxon>Agaricomycotina</taxon>
        <taxon>Agaricomycetes</taxon>
        <taxon>Agaricomycetidae</taxon>
        <taxon>Agaricales</taxon>
        <taxon>Agaricineae</taxon>
        <taxon>Psathyrellaceae</taxon>
        <taxon>Coprinellus</taxon>
    </lineage>
</organism>
<feature type="transmembrane region" description="Helical" evidence="8">
    <location>
        <begin position="734"/>
        <end position="752"/>
    </location>
</feature>
<evidence type="ECO:0000313" key="13">
    <source>
        <dbReference type="Proteomes" id="UP000298030"/>
    </source>
</evidence>
<dbReference type="EMBL" id="QPFP01000010">
    <property type="protein sequence ID" value="TEB34194.1"/>
    <property type="molecule type" value="Genomic_DNA"/>
</dbReference>
<dbReference type="OrthoDB" id="1076608at2759"/>
<feature type="region of interest" description="Disordered" evidence="7">
    <location>
        <begin position="276"/>
        <end position="321"/>
    </location>
</feature>
<sequence>MSSSDISEATSASTTTFTTALVFNAIVFGAELGVFTLLRTRFKAIYEPRTYIGTGKHISPLTPKPKGVARSFVSSLFWPIAIINADFRQIIRYNGLDAYFFVRYLRMMIKVFVPIWIISWAILLPVTIVNTGTPGQESLTRFTFGNVGADQQQRYWAHLVCVWVFTIYILHVIRTEMKHFLITRQQHLTEKNHSESVQAKTILVTGIPKRYLTQTALRALFQDLPGGVNKIWINRDLKELPDIYDRRRDACNKLEKAEVTLMRTAIKLKTAEAKSVAKGKAPAPVSPARESVDSTNKSRAKASRDTQSTPEPHDDLVPRDQRPQHKLGFLGLFGEKVDTIEWCRTEIAVCTKLLEEGREEIGRVEGLDAAEFTLLSDDDFRGGAVDEDGNPIARRGGVSTFKDVDGDGEGDVLNVKGVFIDSAKGVVGGVKSAPIKLVKGTVGGVKGAASGIKGVLKGGNGEEKYPALNSAFITFNRQIAAHLAVQALAHHMPYTMSSRYIEVAPSDVIHANLNLNPYEQKIRLAISYAATAGLILLWAFPVTFLLRLFARFEGIPKYTGLELSLMTRFFLFQVLHSFLIVTLSSGIIASLPELLNNPTSIPSILAANLPKASTFFLTYMILQGLAGTAGGFLQIVKLIIYYVKLILLGSTPRSIYAIKFNPGNVAWGTLFPSVTLLTVIGLSYSIISPIINGLAVLAFFLFYQLYKYLFLYVLEQDQRTDTGGLFFPKAIQHVFVGLYLQHICLAALFFLARDGQEKATSVPQGALMIVLIVLTAGFHAILNNSFNPLIVALPLSLKDRKGKGVSVEEKREDVDDVAENEGDVQAKRLEHKAEEAHADRSAVSPVDAEAGLVTEERRRGAPAVSEGDRSANASATEKDIANKKEAKEQNEVERYGFAHPAASRPQQTVWIPHFTPSVGGKRASGAKAAQNEERDRYIEELRGMSEKQVLACRDAGVAAMSDGSNMDGLGKIDVSQAPPGYAGL</sequence>
<evidence type="ECO:0000259" key="9">
    <source>
        <dbReference type="Pfam" id="PF02714"/>
    </source>
</evidence>
<dbReference type="Pfam" id="PF14703">
    <property type="entry name" value="PHM7_cyt"/>
    <property type="match status" value="1"/>
</dbReference>
<dbReference type="PANTHER" id="PTHR13018:SF143">
    <property type="entry name" value="CSC1_OSCA1-LIKE 7TM REGION DOMAIN-CONTAINING PROTEIN"/>
    <property type="match status" value="1"/>
</dbReference>
<reference evidence="12 13" key="1">
    <citation type="journal article" date="2019" name="Nat. Ecol. Evol.">
        <title>Megaphylogeny resolves global patterns of mushroom evolution.</title>
        <authorList>
            <person name="Varga T."/>
            <person name="Krizsan K."/>
            <person name="Foldi C."/>
            <person name="Dima B."/>
            <person name="Sanchez-Garcia M."/>
            <person name="Sanchez-Ramirez S."/>
            <person name="Szollosi G.J."/>
            <person name="Szarkandi J.G."/>
            <person name="Papp V."/>
            <person name="Albert L."/>
            <person name="Andreopoulos W."/>
            <person name="Angelini C."/>
            <person name="Antonin V."/>
            <person name="Barry K.W."/>
            <person name="Bougher N.L."/>
            <person name="Buchanan P."/>
            <person name="Buyck B."/>
            <person name="Bense V."/>
            <person name="Catcheside P."/>
            <person name="Chovatia M."/>
            <person name="Cooper J."/>
            <person name="Damon W."/>
            <person name="Desjardin D."/>
            <person name="Finy P."/>
            <person name="Geml J."/>
            <person name="Haridas S."/>
            <person name="Hughes K."/>
            <person name="Justo A."/>
            <person name="Karasinski D."/>
            <person name="Kautmanova I."/>
            <person name="Kiss B."/>
            <person name="Kocsube S."/>
            <person name="Kotiranta H."/>
            <person name="LaButti K.M."/>
            <person name="Lechner B.E."/>
            <person name="Liimatainen K."/>
            <person name="Lipzen A."/>
            <person name="Lukacs Z."/>
            <person name="Mihaltcheva S."/>
            <person name="Morgado L.N."/>
            <person name="Niskanen T."/>
            <person name="Noordeloos M.E."/>
            <person name="Ohm R.A."/>
            <person name="Ortiz-Santana B."/>
            <person name="Ovrebo C."/>
            <person name="Racz N."/>
            <person name="Riley R."/>
            <person name="Savchenko A."/>
            <person name="Shiryaev A."/>
            <person name="Soop K."/>
            <person name="Spirin V."/>
            <person name="Szebenyi C."/>
            <person name="Tomsovsky M."/>
            <person name="Tulloss R.E."/>
            <person name="Uehling J."/>
            <person name="Grigoriev I.V."/>
            <person name="Vagvolgyi C."/>
            <person name="Papp T."/>
            <person name="Martin F.M."/>
            <person name="Miettinen O."/>
            <person name="Hibbett D.S."/>
            <person name="Nagy L.G."/>
        </authorList>
    </citation>
    <scope>NUCLEOTIDE SEQUENCE [LARGE SCALE GENOMIC DNA]</scope>
    <source>
        <strain evidence="12 13">FP101781</strain>
    </source>
</reference>
<gene>
    <name evidence="12" type="ORF">FA13DRAFT_1812150</name>
</gene>
<evidence type="ECO:0000313" key="12">
    <source>
        <dbReference type="EMBL" id="TEB34194.1"/>
    </source>
</evidence>
<evidence type="ECO:0000256" key="3">
    <source>
        <dbReference type="ARBA" id="ARBA00022448"/>
    </source>
</evidence>
<feature type="transmembrane region" description="Helical" evidence="8">
    <location>
        <begin position="20"/>
        <end position="38"/>
    </location>
</feature>
<evidence type="ECO:0000259" key="11">
    <source>
        <dbReference type="Pfam" id="PF14703"/>
    </source>
</evidence>
<feature type="compositionally biased region" description="Basic and acidic residues" evidence="7">
    <location>
        <begin position="311"/>
        <end position="321"/>
    </location>
</feature>
<dbReference type="InterPro" id="IPR027815">
    <property type="entry name" value="CSC1/OSCA1-like_cyt"/>
</dbReference>
<keyword evidence="6 8" id="KW-0472">Membrane</keyword>
<evidence type="ECO:0000256" key="5">
    <source>
        <dbReference type="ARBA" id="ARBA00022989"/>
    </source>
</evidence>
<dbReference type="InterPro" id="IPR003864">
    <property type="entry name" value="CSC1/OSCA1-like_7TM"/>
</dbReference>
<feature type="compositionally biased region" description="Basic and acidic residues" evidence="7">
    <location>
        <begin position="876"/>
        <end position="890"/>
    </location>
</feature>
<accession>A0A4Y7TJM6</accession>
<feature type="transmembrane region" description="Helical" evidence="8">
    <location>
        <begin position="764"/>
        <end position="782"/>
    </location>
</feature>
<evidence type="ECO:0000256" key="7">
    <source>
        <dbReference type="SAM" id="MobiDB-lite"/>
    </source>
</evidence>
<protein>
    <submittedName>
        <fullName evidence="12">DUF221-domain-containing protein</fullName>
    </submittedName>
</protein>
<feature type="domain" description="CSC1/OSCA1-like N-terminal transmembrane" evidence="10">
    <location>
        <begin position="17"/>
        <end position="174"/>
    </location>
</feature>
<dbReference type="AlphaFoldDB" id="A0A4Y7TJM6"/>
<proteinExistence type="inferred from homology"/>
<feature type="transmembrane region" description="Helical" evidence="8">
    <location>
        <begin position="111"/>
        <end position="129"/>
    </location>
</feature>
<keyword evidence="5 8" id="KW-1133">Transmembrane helix</keyword>
<dbReference type="Pfam" id="PF13967">
    <property type="entry name" value="RSN1_TM"/>
    <property type="match status" value="1"/>
</dbReference>
<dbReference type="GO" id="GO:0005227">
    <property type="term" value="F:calcium-activated cation channel activity"/>
    <property type="evidence" value="ECO:0007669"/>
    <property type="project" value="InterPro"/>
</dbReference>
<dbReference type="STRING" id="71717.A0A4Y7TJM6"/>
<feature type="transmembrane region" description="Helical" evidence="8">
    <location>
        <begin position="525"/>
        <end position="550"/>
    </location>
</feature>
<feature type="region of interest" description="Disordered" evidence="7">
    <location>
        <begin position="831"/>
        <end position="890"/>
    </location>
</feature>
<feature type="transmembrane region" description="Helical" evidence="8">
    <location>
        <begin position="616"/>
        <end position="643"/>
    </location>
</feature>
<name>A0A4Y7TJM6_COPMI</name>
<feature type="transmembrane region" description="Helical" evidence="8">
    <location>
        <begin position="694"/>
        <end position="714"/>
    </location>
</feature>